<keyword evidence="1 16" id="KW-0813">Transport</keyword>
<gene>
    <name evidence="16" type="primary">nqrC</name>
    <name evidence="20" type="ORF">E1H14_04860</name>
</gene>
<dbReference type="EC" id="7.2.1.1" evidence="16 17"/>
<evidence type="ECO:0000256" key="10">
    <source>
        <dbReference type="ARBA" id="ARBA00023027"/>
    </source>
</evidence>
<dbReference type="NCBIfam" id="NF003749">
    <property type="entry name" value="PRK05346.1-5"/>
    <property type="match status" value="1"/>
</dbReference>
<keyword evidence="14 16" id="KW-0472">Membrane</keyword>
<dbReference type="NCBIfam" id="TIGR01938">
    <property type="entry name" value="nqrC"/>
    <property type="match status" value="1"/>
</dbReference>
<keyword evidence="11 16" id="KW-0915">Sodium</keyword>
<evidence type="ECO:0000256" key="11">
    <source>
        <dbReference type="ARBA" id="ARBA00023053"/>
    </source>
</evidence>
<keyword evidence="15 16" id="KW-0739">Sodium transport</keyword>
<keyword evidence="8 16" id="KW-1278">Translocase</keyword>
<comment type="catalytic activity">
    <reaction evidence="16 17">
        <text>a ubiquinone + n Na(+)(in) + NADH + H(+) = a ubiquinol + n Na(+)(out) + NAD(+)</text>
        <dbReference type="Rhea" id="RHEA:47748"/>
        <dbReference type="Rhea" id="RHEA-COMP:9565"/>
        <dbReference type="Rhea" id="RHEA-COMP:9566"/>
        <dbReference type="ChEBI" id="CHEBI:15378"/>
        <dbReference type="ChEBI" id="CHEBI:16389"/>
        <dbReference type="ChEBI" id="CHEBI:17976"/>
        <dbReference type="ChEBI" id="CHEBI:29101"/>
        <dbReference type="ChEBI" id="CHEBI:57540"/>
        <dbReference type="ChEBI" id="CHEBI:57945"/>
        <dbReference type="EC" id="7.2.1.1"/>
    </reaction>
</comment>
<evidence type="ECO:0000256" key="5">
    <source>
        <dbReference type="ARBA" id="ARBA00022630"/>
    </source>
</evidence>
<evidence type="ECO:0000256" key="13">
    <source>
        <dbReference type="ARBA" id="ARBA00023075"/>
    </source>
</evidence>
<feature type="compositionally biased region" description="Acidic residues" evidence="18">
    <location>
        <begin position="265"/>
        <end position="282"/>
    </location>
</feature>
<evidence type="ECO:0000256" key="8">
    <source>
        <dbReference type="ARBA" id="ARBA00022967"/>
    </source>
</evidence>
<reference evidence="20 21" key="1">
    <citation type="submission" date="2019-03" db="EMBL/GenBank/DDBJ databases">
        <title>Nitrincola sp. nov. isolated from an Indian soda lake.</title>
        <authorList>
            <person name="Joshi A."/>
            <person name="Thite S.V."/>
            <person name="Joseph N."/>
            <person name="Dhotre D."/>
            <person name="Moorthy M."/>
            <person name="Shouche Y.S."/>
        </authorList>
    </citation>
    <scope>NUCLEOTIDE SEQUENCE [LARGE SCALE GENOMIC DNA]</scope>
    <source>
        <strain evidence="20 21">MEB193</strain>
    </source>
</reference>
<evidence type="ECO:0000256" key="16">
    <source>
        <dbReference type="HAMAP-Rule" id="MF_00427"/>
    </source>
</evidence>
<keyword evidence="7 16" id="KW-0812">Transmembrane</keyword>
<evidence type="ECO:0000256" key="6">
    <source>
        <dbReference type="ARBA" id="ARBA00022643"/>
    </source>
</evidence>
<evidence type="ECO:0000256" key="3">
    <source>
        <dbReference type="ARBA" id="ARBA00022519"/>
    </source>
</evidence>
<dbReference type="EMBL" id="SMRS01000003">
    <property type="protein sequence ID" value="KAA0875327.1"/>
    <property type="molecule type" value="Genomic_DNA"/>
</dbReference>
<dbReference type="SMART" id="SM00900">
    <property type="entry name" value="FMN_bind"/>
    <property type="match status" value="1"/>
</dbReference>
<evidence type="ECO:0000256" key="9">
    <source>
        <dbReference type="ARBA" id="ARBA00022989"/>
    </source>
</evidence>
<feature type="transmembrane region" description="Helical" evidence="16">
    <location>
        <begin position="12"/>
        <end position="33"/>
    </location>
</feature>
<evidence type="ECO:0000256" key="7">
    <source>
        <dbReference type="ARBA" id="ARBA00022692"/>
    </source>
</evidence>
<comment type="subunit">
    <text evidence="16 17">Composed of six subunits; NqrA, NqrB, NqrC, NqrD, NqrE and NqrF.</text>
</comment>
<keyword evidence="2 16" id="KW-1003">Cell membrane</keyword>
<evidence type="ECO:0000259" key="19">
    <source>
        <dbReference type="SMART" id="SM00900"/>
    </source>
</evidence>
<dbReference type="PANTHER" id="PTHR37838">
    <property type="entry name" value="NA(+)-TRANSLOCATING NADH-QUINONE REDUCTASE SUBUNIT C"/>
    <property type="match status" value="1"/>
</dbReference>
<dbReference type="RefSeq" id="WP_149390335.1">
    <property type="nucleotide sequence ID" value="NZ_SMRS01000003.1"/>
</dbReference>
<comment type="cofactor">
    <cofactor evidence="16 17">
        <name>FMN</name>
        <dbReference type="ChEBI" id="CHEBI:58210"/>
    </cofactor>
</comment>
<evidence type="ECO:0000256" key="4">
    <source>
        <dbReference type="ARBA" id="ARBA00022553"/>
    </source>
</evidence>
<dbReference type="PIRSF" id="PIRSF009437">
    <property type="entry name" value="NQR-1_subunit_C"/>
    <property type="match status" value="1"/>
</dbReference>
<dbReference type="GO" id="GO:0016655">
    <property type="term" value="F:oxidoreductase activity, acting on NAD(P)H, quinone or similar compound as acceptor"/>
    <property type="evidence" value="ECO:0007669"/>
    <property type="project" value="UniProtKB-UniRule"/>
</dbReference>
<protein>
    <recommendedName>
        <fullName evidence="16 17">Na(+)-translocating NADH-quinone reductase subunit C</fullName>
        <shortName evidence="16 17">Na(+)-NQR subunit C</shortName>
        <shortName evidence="16 17">Na(+)-translocating NQR subunit C</shortName>
        <ecNumber evidence="16 17">7.2.1.1</ecNumber>
    </recommendedName>
    <alternativeName>
        <fullName evidence="16 17">NQR complex subunit C</fullName>
    </alternativeName>
    <alternativeName>
        <fullName evidence="16 17">NQR-1 subunit C</fullName>
    </alternativeName>
</protein>
<evidence type="ECO:0000256" key="12">
    <source>
        <dbReference type="ARBA" id="ARBA00023065"/>
    </source>
</evidence>
<comment type="similarity">
    <text evidence="16 17">Belongs to the NqrC family.</text>
</comment>
<dbReference type="HAMAP" id="MF_00427">
    <property type="entry name" value="NqrC"/>
    <property type="match status" value="1"/>
</dbReference>
<keyword evidence="21" id="KW-1185">Reference proteome</keyword>
<keyword evidence="9 16" id="KW-1133">Transmembrane helix</keyword>
<feature type="modified residue" description="FMN phosphoryl threonine" evidence="16">
    <location>
        <position position="229"/>
    </location>
</feature>
<dbReference type="Pfam" id="PF04205">
    <property type="entry name" value="FMN_bind"/>
    <property type="match status" value="1"/>
</dbReference>
<comment type="caution">
    <text evidence="16">Lacks conserved residue(s) required for the propagation of feature annotation.</text>
</comment>
<dbReference type="PANTHER" id="PTHR37838:SF1">
    <property type="entry name" value="NA(+)-TRANSLOCATING NADH-QUINONE REDUCTASE SUBUNIT C"/>
    <property type="match status" value="1"/>
</dbReference>
<comment type="subcellular location">
    <subcellularLocation>
        <location evidence="16">Cell membrane</location>
        <topology evidence="16">Single-pass membrane protein</topology>
    </subcellularLocation>
</comment>
<dbReference type="GO" id="GO:0010181">
    <property type="term" value="F:FMN binding"/>
    <property type="evidence" value="ECO:0007669"/>
    <property type="project" value="UniProtKB-UniRule"/>
</dbReference>
<sequence>MSSNNDSIGKTVTVALLLCVICSVVVSAAAVLLKPMQQYNQDQDRKSNILRAAGITDPSKSVDELFSQITTRIVDMETGEFVDGRPEAEDFRRAAGDPALSSALDRRTDIASIKRQPRYMPVYMVEDASGAIETLILPVYGYGLWSTMYGFLALEGDLNTVAGLGFYEHAETPGLGGEIDNPSWKASWQGKRIYAGEDTSRPSLQVVKGVVDTSLAGAEYRIDGLAGATLTANGVTNMIRFWLGESGFGPLVANLRAAQGAAAEAEVELESDEDLDAADDSEALSADVDATEEV</sequence>
<accession>A0A5A9W3P8</accession>
<keyword evidence="13 16" id="KW-0830">Ubiquinone</keyword>
<feature type="region of interest" description="Disordered" evidence="18">
    <location>
        <begin position="264"/>
        <end position="294"/>
    </location>
</feature>
<evidence type="ECO:0000313" key="20">
    <source>
        <dbReference type="EMBL" id="KAA0875327.1"/>
    </source>
</evidence>
<comment type="caution">
    <text evidence="20">The sequence shown here is derived from an EMBL/GenBank/DDBJ whole genome shotgun (WGS) entry which is preliminary data.</text>
</comment>
<dbReference type="OrthoDB" id="9786835at2"/>
<evidence type="ECO:0000256" key="2">
    <source>
        <dbReference type="ARBA" id="ARBA00022475"/>
    </source>
</evidence>
<name>A0A5A9W3P8_9GAMM</name>
<proteinExistence type="inferred from homology"/>
<evidence type="ECO:0000256" key="14">
    <source>
        <dbReference type="ARBA" id="ARBA00023136"/>
    </source>
</evidence>
<dbReference type="AlphaFoldDB" id="A0A5A9W3P8"/>
<comment type="function">
    <text evidence="16">NQR complex catalyzes the reduction of ubiquinone-1 to ubiquinol by two successive reactions, coupled with the transport of Na(+) ions from the cytoplasm to the periplasm. NqrA to NqrE are probably involved in the second step, the conversion of ubisemiquinone to ubiquinol.</text>
</comment>
<evidence type="ECO:0000256" key="1">
    <source>
        <dbReference type="ARBA" id="ARBA00022448"/>
    </source>
</evidence>
<keyword evidence="3" id="KW-0997">Cell inner membrane</keyword>
<evidence type="ECO:0000313" key="21">
    <source>
        <dbReference type="Proteomes" id="UP000325302"/>
    </source>
</evidence>
<dbReference type="InterPro" id="IPR007329">
    <property type="entry name" value="FMN-bd"/>
</dbReference>
<organism evidence="20 21">
    <name type="scientific">Nitrincola tapanii</name>
    <dbReference type="NCBI Taxonomy" id="1708751"/>
    <lineage>
        <taxon>Bacteria</taxon>
        <taxon>Pseudomonadati</taxon>
        <taxon>Pseudomonadota</taxon>
        <taxon>Gammaproteobacteria</taxon>
        <taxon>Oceanospirillales</taxon>
        <taxon>Oceanospirillaceae</taxon>
        <taxon>Nitrincola</taxon>
    </lineage>
</organism>
<dbReference type="Proteomes" id="UP000325302">
    <property type="component" value="Unassembled WGS sequence"/>
</dbReference>
<dbReference type="InterPro" id="IPR010204">
    <property type="entry name" value="NqrC"/>
</dbReference>
<dbReference type="GO" id="GO:0006814">
    <property type="term" value="P:sodium ion transport"/>
    <property type="evidence" value="ECO:0007669"/>
    <property type="project" value="UniProtKB-UniRule"/>
</dbReference>
<keyword evidence="6 16" id="KW-0288">FMN</keyword>
<keyword evidence="12 16" id="KW-0406">Ion transport</keyword>
<evidence type="ECO:0000256" key="17">
    <source>
        <dbReference type="PIRNR" id="PIRNR009437"/>
    </source>
</evidence>
<evidence type="ECO:0000256" key="15">
    <source>
        <dbReference type="ARBA" id="ARBA00023201"/>
    </source>
</evidence>
<dbReference type="GO" id="GO:0005886">
    <property type="term" value="C:plasma membrane"/>
    <property type="evidence" value="ECO:0007669"/>
    <property type="project" value="UniProtKB-SubCell"/>
</dbReference>
<keyword evidence="4 16" id="KW-0597">Phosphoprotein</keyword>
<keyword evidence="5 16" id="KW-0285">Flavoprotein</keyword>
<keyword evidence="10 16" id="KW-0520">NAD</keyword>
<evidence type="ECO:0000256" key="18">
    <source>
        <dbReference type="SAM" id="MobiDB-lite"/>
    </source>
</evidence>
<feature type="domain" description="FMN-binding" evidence="19">
    <location>
        <begin position="143"/>
        <end position="246"/>
    </location>
</feature>